<reference evidence="7 8" key="1">
    <citation type="journal article" date="2011" name="PLoS Pathog.">
        <title>Dynamic evolution of pathogenicity revealed by sequencing and comparative genomics of 19 Pseudomonas syringae isolates.</title>
        <authorList>
            <person name="Baltrus D.A."/>
            <person name="Nishimura M.T."/>
            <person name="Romanchuk A."/>
            <person name="Chang J.H."/>
            <person name="Mukhtar M.S."/>
            <person name="Cherkis K."/>
            <person name="Roach J."/>
            <person name="Grant S.R."/>
            <person name="Jones C.D."/>
            <person name="Dangl J.L."/>
        </authorList>
    </citation>
    <scope>NUCLEOTIDE SEQUENCE [LARGE SCALE GENOMIC DNA]</scope>
    <source>
        <strain evidence="7 8">ES4326</strain>
    </source>
</reference>
<evidence type="ECO:0000256" key="1">
    <source>
        <dbReference type="ARBA" id="ARBA00004613"/>
    </source>
</evidence>
<evidence type="ECO:0000256" key="4">
    <source>
        <dbReference type="ARBA" id="ARBA00022978"/>
    </source>
</evidence>
<dbReference type="Gene3D" id="1.20.1280.220">
    <property type="entry name" value="Effector protein HopAB, BAK1-interacting domain"/>
    <property type="match status" value="1"/>
</dbReference>
<dbReference type="CDD" id="cd12803">
    <property type="entry name" value="HopAB_BID"/>
    <property type="match status" value="1"/>
</dbReference>
<keyword evidence="4" id="KW-0928">Hypersensitive response elicitation</keyword>
<keyword evidence="5" id="KW-0843">Virulence</keyword>
<dbReference type="Pfam" id="PF16847">
    <property type="entry name" value="AvrPtoB_bdg"/>
    <property type="match status" value="1"/>
</dbReference>
<dbReference type="InterPro" id="IPR038342">
    <property type="entry name" value="HopAB_BAK-bd_sf"/>
</dbReference>
<evidence type="ECO:0000256" key="5">
    <source>
        <dbReference type="ARBA" id="ARBA00023026"/>
    </source>
</evidence>
<comment type="subcellular location">
    <subcellularLocation>
        <location evidence="1">Secreted</location>
    </subcellularLocation>
</comment>
<evidence type="ECO:0000313" key="7">
    <source>
        <dbReference type="EMBL" id="QHE95750.1"/>
    </source>
</evidence>
<dbReference type="EMBL" id="CP047260">
    <property type="protein sequence ID" value="QHE95750.1"/>
    <property type="molecule type" value="Genomic_DNA"/>
</dbReference>
<protein>
    <recommendedName>
        <fullName evidence="6">Effector protein HopAB BAK1-binding domain-containing protein</fullName>
    </recommendedName>
</protein>
<dbReference type="Proteomes" id="UP000003811">
    <property type="component" value="Chromosome"/>
</dbReference>
<keyword evidence="3" id="KW-0964">Secreted</keyword>
<comment type="similarity">
    <text evidence="2">Belongs to the HopAB family.</text>
</comment>
<dbReference type="GO" id="GO:0005576">
    <property type="term" value="C:extracellular region"/>
    <property type="evidence" value="ECO:0007669"/>
    <property type="project" value="UniProtKB-SubCell"/>
</dbReference>
<evidence type="ECO:0000256" key="3">
    <source>
        <dbReference type="ARBA" id="ARBA00022525"/>
    </source>
</evidence>
<gene>
    <name evidence="7" type="ORF">PMA4326_003310</name>
</gene>
<dbReference type="AlphaFoldDB" id="A0A8T8BWJ7"/>
<accession>A0A8T8BWJ7</accession>
<name>A0A8T8BWJ7_PSEYM</name>
<evidence type="ECO:0000259" key="6">
    <source>
        <dbReference type="Pfam" id="PF16847"/>
    </source>
</evidence>
<sequence length="82" mass="9027">MRNRGNNEADAALQALAQNGINMEDLRAALEAYIVWLRPIPLDIANALEGVGITPRFDNPEEAKVDNPLMNLSSALKRRLDA</sequence>
<organism evidence="7 8">
    <name type="scientific">Pseudomonas syringae pv. maculicola str. ES4326</name>
    <dbReference type="NCBI Taxonomy" id="629265"/>
    <lineage>
        <taxon>Bacteria</taxon>
        <taxon>Pseudomonadati</taxon>
        <taxon>Pseudomonadota</taxon>
        <taxon>Gammaproteobacteria</taxon>
        <taxon>Pseudomonadales</taxon>
        <taxon>Pseudomonadaceae</taxon>
        <taxon>Pseudomonas</taxon>
    </lineage>
</organism>
<dbReference type="InterPro" id="IPR031759">
    <property type="entry name" value="HopAB_BAK-bd"/>
</dbReference>
<dbReference type="GO" id="GO:0052040">
    <property type="term" value="P:symbiont-mediated perturbation of host programmed cell death"/>
    <property type="evidence" value="ECO:0007669"/>
    <property type="project" value="UniProtKB-KW"/>
</dbReference>
<proteinExistence type="inferred from homology"/>
<feature type="domain" description="Effector protein HopAB BAK1-binding" evidence="6">
    <location>
        <begin position="1"/>
        <end position="80"/>
    </location>
</feature>
<evidence type="ECO:0000256" key="2">
    <source>
        <dbReference type="ARBA" id="ARBA00006282"/>
    </source>
</evidence>
<evidence type="ECO:0000313" key="8">
    <source>
        <dbReference type="Proteomes" id="UP000003811"/>
    </source>
</evidence>